<keyword evidence="3" id="KW-1003">Cell membrane</keyword>
<evidence type="ECO:0000256" key="4">
    <source>
        <dbReference type="ARBA" id="ARBA00022692"/>
    </source>
</evidence>
<dbReference type="Pfam" id="PF01810">
    <property type="entry name" value="LysE"/>
    <property type="match status" value="1"/>
</dbReference>
<sequence length="206" mass="21586">MTFWFLFCFTVFVASMIPGPSTLIAFTHGAKLGWAKAIATASGNALATILQAVAACAGLGLALAKSATLFLLIKYLGAAYLIFMGISMWRGASQGVDLKSELVSDVAVFQRLFSSGFLVAASNPKAIIFFTALFPQFLGAAEIAYSQMALMIMLAGVIAFSVAMIYAALGSRLRAMSITQSAMTWVHKITGGLFVSGGVGLAVSRS</sequence>
<dbReference type="GO" id="GO:0005886">
    <property type="term" value="C:plasma membrane"/>
    <property type="evidence" value="ECO:0007669"/>
    <property type="project" value="UniProtKB-SubCell"/>
</dbReference>
<dbReference type="InterPro" id="IPR001123">
    <property type="entry name" value="LeuE-type"/>
</dbReference>
<keyword evidence="9" id="KW-1185">Reference proteome</keyword>
<gene>
    <name evidence="8" type="ORF">QPJ95_02265</name>
</gene>
<keyword evidence="4 7" id="KW-0812">Transmembrane</keyword>
<organism evidence="8 9">
    <name type="scientific">Parasedimentitalea psychrophila</name>
    <dbReference type="NCBI Taxonomy" id="2997337"/>
    <lineage>
        <taxon>Bacteria</taxon>
        <taxon>Pseudomonadati</taxon>
        <taxon>Pseudomonadota</taxon>
        <taxon>Alphaproteobacteria</taxon>
        <taxon>Rhodobacterales</taxon>
        <taxon>Paracoccaceae</taxon>
        <taxon>Parasedimentitalea</taxon>
    </lineage>
</organism>
<feature type="transmembrane region" description="Helical" evidence="7">
    <location>
        <begin position="112"/>
        <end position="138"/>
    </location>
</feature>
<dbReference type="PANTHER" id="PTHR30086">
    <property type="entry name" value="ARGININE EXPORTER PROTEIN ARGO"/>
    <property type="match status" value="1"/>
</dbReference>
<evidence type="ECO:0000256" key="7">
    <source>
        <dbReference type="SAM" id="Phobius"/>
    </source>
</evidence>
<name>A0A9Y2P1N7_9RHOB</name>
<dbReference type="KEGG" id="ppso:QPJ95_02265"/>
<evidence type="ECO:0000313" key="9">
    <source>
        <dbReference type="Proteomes" id="UP001238334"/>
    </source>
</evidence>
<evidence type="ECO:0000256" key="5">
    <source>
        <dbReference type="ARBA" id="ARBA00022989"/>
    </source>
</evidence>
<comment type="subcellular location">
    <subcellularLocation>
        <location evidence="1">Cell membrane</location>
        <topology evidence="1">Multi-pass membrane protein</topology>
    </subcellularLocation>
</comment>
<evidence type="ECO:0000256" key="2">
    <source>
        <dbReference type="ARBA" id="ARBA00007928"/>
    </source>
</evidence>
<protein>
    <submittedName>
        <fullName evidence="8">LysE family translocator</fullName>
    </submittedName>
</protein>
<dbReference type="Proteomes" id="UP001238334">
    <property type="component" value="Chromosome"/>
</dbReference>
<feature type="transmembrane region" description="Helical" evidence="7">
    <location>
        <begin position="185"/>
        <end position="203"/>
    </location>
</feature>
<reference evidence="8 9" key="1">
    <citation type="submission" date="2023-06" db="EMBL/GenBank/DDBJ databases">
        <title>Parasedimentitalea psychrophila sp. nov., a psychrophilic bacterium isolated from deep-sea sediment.</title>
        <authorList>
            <person name="Li A."/>
        </authorList>
    </citation>
    <scope>NUCLEOTIDE SEQUENCE [LARGE SCALE GENOMIC DNA]</scope>
    <source>
        <strain evidence="8 9">QS115</strain>
    </source>
</reference>
<dbReference type="GO" id="GO:0042970">
    <property type="term" value="F:homoserine transmembrane transporter activity"/>
    <property type="evidence" value="ECO:0007669"/>
    <property type="project" value="TreeGrafter"/>
</dbReference>
<keyword evidence="5 7" id="KW-1133">Transmembrane helix</keyword>
<comment type="similarity">
    <text evidence="2">Belongs to the Rht family.</text>
</comment>
<proteinExistence type="inferred from homology"/>
<dbReference type="EMBL" id="CP127247">
    <property type="protein sequence ID" value="WIY25786.1"/>
    <property type="molecule type" value="Genomic_DNA"/>
</dbReference>
<evidence type="ECO:0000256" key="1">
    <source>
        <dbReference type="ARBA" id="ARBA00004651"/>
    </source>
</evidence>
<dbReference type="PANTHER" id="PTHR30086:SF14">
    <property type="entry name" value="HOMOSERINE_HOMOSERINE LACTONE EFFLUX PROTEIN"/>
    <property type="match status" value="1"/>
</dbReference>
<evidence type="ECO:0000313" key="8">
    <source>
        <dbReference type="EMBL" id="WIY25786.1"/>
    </source>
</evidence>
<dbReference type="RefSeq" id="WP_270921078.1">
    <property type="nucleotide sequence ID" value="NZ_CP127247.1"/>
</dbReference>
<dbReference type="AlphaFoldDB" id="A0A9Y2P1N7"/>
<feature type="transmembrane region" description="Helical" evidence="7">
    <location>
        <begin position="150"/>
        <end position="169"/>
    </location>
</feature>
<feature type="transmembrane region" description="Helical" evidence="7">
    <location>
        <begin position="41"/>
        <end position="64"/>
    </location>
</feature>
<evidence type="ECO:0000256" key="3">
    <source>
        <dbReference type="ARBA" id="ARBA00022475"/>
    </source>
</evidence>
<accession>A0A9Y2P1N7</accession>
<feature type="transmembrane region" description="Helical" evidence="7">
    <location>
        <begin position="71"/>
        <end position="92"/>
    </location>
</feature>
<dbReference type="PIRSF" id="PIRSF006324">
    <property type="entry name" value="LeuE"/>
    <property type="match status" value="1"/>
</dbReference>
<evidence type="ECO:0000256" key="6">
    <source>
        <dbReference type="ARBA" id="ARBA00023136"/>
    </source>
</evidence>
<keyword evidence="6 7" id="KW-0472">Membrane</keyword>